<keyword evidence="2" id="KW-1185">Reference proteome</keyword>
<dbReference type="AlphaFoldDB" id="A0A0J6VJS2"/>
<gene>
    <name evidence="1" type="ORF">MCHLDSM_05944</name>
</gene>
<accession>A0A0J6VJS2</accession>
<dbReference type="PATRIC" id="fig|37916.4.peg.5965"/>
<proteinExistence type="predicted"/>
<evidence type="ECO:0008006" key="3">
    <source>
        <dbReference type="Google" id="ProtNLM"/>
    </source>
</evidence>
<name>A0A0J6VJS2_9MYCO</name>
<dbReference type="EMBL" id="JYNL01000065">
    <property type="protein sequence ID" value="KMO69832.1"/>
    <property type="molecule type" value="Genomic_DNA"/>
</dbReference>
<comment type="caution">
    <text evidence="1">The sequence shown here is derived from an EMBL/GenBank/DDBJ whole genome shotgun (WGS) entry which is preliminary data.</text>
</comment>
<protein>
    <recommendedName>
        <fullName evidence="3">ESX-1 secretion-associated protein EspC</fullName>
    </recommendedName>
</protein>
<reference evidence="1 2" key="1">
    <citation type="journal article" date="2015" name="Genome Biol. Evol.">
        <title>Characterization of Three Mycobacterium spp. with Potential Use in Bioremediation by Genome Sequencing and Comparative Genomics.</title>
        <authorList>
            <person name="Das S."/>
            <person name="Pettersson B.M."/>
            <person name="Behra P.R."/>
            <person name="Ramesh M."/>
            <person name="Dasgupta S."/>
            <person name="Bhattacharya A."/>
            <person name="Kirsebom L.A."/>
        </authorList>
    </citation>
    <scope>NUCLEOTIDE SEQUENCE [LARGE SCALE GENOMIC DNA]</scope>
    <source>
        <strain evidence="1 2">DSM 43826</strain>
    </source>
</reference>
<sequence>MTAADHTEEDFYTEHAMVIDEYRIKLTTALNTALAALHNASMSLAELTSNHVYDVEFAEGHAGGDAAAFIDDSLRSTRAAYSIAHTVTERG</sequence>
<dbReference type="RefSeq" id="WP_048473077.1">
    <property type="nucleotide sequence ID" value="NZ_JYNL01000065.1"/>
</dbReference>
<organism evidence="1 2">
    <name type="scientific">Mycolicibacterium chlorophenolicum</name>
    <dbReference type="NCBI Taxonomy" id="37916"/>
    <lineage>
        <taxon>Bacteria</taxon>
        <taxon>Bacillati</taxon>
        <taxon>Actinomycetota</taxon>
        <taxon>Actinomycetes</taxon>
        <taxon>Mycobacteriales</taxon>
        <taxon>Mycobacteriaceae</taxon>
        <taxon>Mycolicibacterium</taxon>
    </lineage>
</organism>
<evidence type="ECO:0000313" key="2">
    <source>
        <dbReference type="Proteomes" id="UP000036513"/>
    </source>
</evidence>
<dbReference type="STRING" id="37916.MCHLDSM_05944"/>
<dbReference type="Proteomes" id="UP000036513">
    <property type="component" value="Unassembled WGS sequence"/>
</dbReference>
<evidence type="ECO:0000313" key="1">
    <source>
        <dbReference type="EMBL" id="KMO69832.1"/>
    </source>
</evidence>